<evidence type="ECO:0000313" key="3">
    <source>
        <dbReference type="Proteomes" id="UP001501742"/>
    </source>
</evidence>
<name>A0ABN1ZF45_9MICO</name>
<organism evidence="2 3">
    <name type="scientific">Curtobacterium herbarum</name>
    <dbReference type="NCBI Taxonomy" id="150122"/>
    <lineage>
        <taxon>Bacteria</taxon>
        <taxon>Bacillati</taxon>
        <taxon>Actinomycetota</taxon>
        <taxon>Actinomycetes</taxon>
        <taxon>Micrococcales</taxon>
        <taxon>Microbacteriaceae</taxon>
        <taxon>Curtobacterium</taxon>
    </lineage>
</organism>
<reference evidence="2 3" key="1">
    <citation type="journal article" date="2019" name="Int. J. Syst. Evol. Microbiol.">
        <title>The Global Catalogue of Microorganisms (GCM) 10K type strain sequencing project: providing services to taxonomists for standard genome sequencing and annotation.</title>
        <authorList>
            <consortium name="The Broad Institute Genomics Platform"/>
            <consortium name="The Broad Institute Genome Sequencing Center for Infectious Disease"/>
            <person name="Wu L."/>
            <person name="Ma J."/>
        </authorList>
    </citation>
    <scope>NUCLEOTIDE SEQUENCE [LARGE SCALE GENOMIC DNA]</scope>
    <source>
        <strain evidence="2 3">JCM 12140</strain>
    </source>
</reference>
<sequence>MHSRGGTSGPGTRSARRVSADGWRPTSAASSPSWPTARAARFPLTEAAAALALAESRTLNGKVVLLP</sequence>
<feature type="region of interest" description="Disordered" evidence="1">
    <location>
        <begin position="1"/>
        <end position="36"/>
    </location>
</feature>
<evidence type="ECO:0000313" key="2">
    <source>
        <dbReference type="EMBL" id="GAA1494357.1"/>
    </source>
</evidence>
<comment type="caution">
    <text evidence="2">The sequence shown here is derived from an EMBL/GenBank/DDBJ whole genome shotgun (WGS) entry which is preliminary data.</text>
</comment>
<evidence type="ECO:0000256" key="1">
    <source>
        <dbReference type="SAM" id="MobiDB-lite"/>
    </source>
</evidence>
<gene>
    <name evidence="2" type="ORF">GCM10009627_27030</name>
</gene>
<evidence type="ECO:0008006" key="4">
    <source>
        <dbReference type="Google" id="ProtNLM"/>
    </source>
</evidence>
<keyword evidence="3" id="KW-1185">Reference proteome</keyword>
<feature type="compositionally biased region" description="Low complexity" evidence="1">
    <location>
        <begin position="23"/>
        <end position="36"/>
    </location>
</feature>
<proteinExistence type="predicted"/>
<accession>A0ABN1ZF45</accession>
<dbReference type="EMBL" id="BAAAJX010000016">
    <property type="protein sequence ID" value="GAA1494357.1"/>
    <property type="molecule type" value="Genomic_DNA"/>
</dbReference>
<dbReference type="Proteomes" id="UP001501742">
    <property type="component" value="Unassembled WGS sequence"/>
</dbReference>
<protein>
    <recommendedName>
        <fullName evidence="4">Zinc-binding dehydrogenase</fullName>
    </recommendedName>
</protein>